<evidence type="ECO:0000313" key="3">
    <source>
        <dbReference type="Proteomes" id="UP000238479"/>
    </source>
</evidence>
<gene>
    <name evidence="2" type="ORF">RchiOBHm_Chr6g0249321</name>
</gene>
<dbReference type="AlphaFoldDB" id="A0A2P6PK97"/>
<proteinExistence type="predicted"/>
<evidence type="ECO:0000256" key="1">
    <source>
        <dbReference type="SAM" id="SignalP"/>
    </source>
</evidence>
<dbReference type="InterPro" id="IPR052957">
    <property type="entry name" value="Auxin_embryo_med"/>
</dbReference>
<dbReference type="PANTHER" id="PTHR32387">
    <property type="entry name" value="WU:FJ29H11"/>
    <property type="match status" value="1"/>
</dbReference>
<dbReference type="STRING" id="74649.A0A2P6PK97"/>
<accession>A0A2P6PK97</accession>
<dbReference type="EMBL" id="PDCK01000044">
    <property type="protein sequence ID" value="PRQ22351.1"/>
    <property type="molecule type" value="Genomic_DNA"/>
</dbReference>
<organism evidence="2 3">
    <name type="scientific">Rosa chinensis</name>
    <name type="common">China rose</name>
    <dbReference type="NCBI Taxonomy" id="74649"/>
    <lineage>
        <taxon>Eukaryota</taxon>
        <taxon>Viridiplantae</taxon>
        <taxon>Streptophyta</taxon>
        <taxon>Embryophyta</taxon>
        <taxon>Tracheophyta</taxon>
        <taxon>Spermatophyta</taxon>
        <taxon>Magnoliopsida</taxon>
        <taxon>eudicotyledons</taxon>
        <taxon>Gunneridae</taxon>
        <taxon>Pentapetalae</taxon>
        <taxon>rosids</taxon>
        <taxon>fabids</taxon>
        <taxon>Rosales</taxon>
        <taxon>Rosaceae</taxon>
        <taxon>Rosoideae</taxon>
        <taxon>Rosoideae incertae sedis</taxon>
        <taxon>Rosa</taxon>
    </lineage>
</organism>
<keyword evidence="3" id="KW-1185">Reference proteome</keyword>
<dbReference type="PANTHER" id="PTHR32387:SF11">
    <property type="entry name" value="PROTEIN NO VEIN C-TERMINAL DOMAIN-CONTAINING PROTEIN"/>
    <property type="match status" value="1"/>
</dbReference>
<dbReference type="Gramene" id="PRQ22351">
    <property type="protein sequence ID" value="PRQ22351"/>
    <property type="gene ID" value="RchiOBHm_Chr6g0249321"/>
</dbReference>
<dbReference type="Proteomes" id="UP000238479">
    <property type="component" value="Chromosome 6"/>
</dbReference>
<feature type="signal peptide" evidence="1">
    <location>
        <begin position="1"/>
        <end position="25"/>
    </location>
</feature>
<comment type="caution">
    <text evidence="2">The sequence shown here is derived from an EMBL/GenBank/DDBJ whole genome shotgun (WGS) entry which is preliminary data.</text>
</comment>
<reference evidence="2 3" key="1">
    <citation type="journal article" date="2018" name="Nat. Genet.">
        <title>The Rosa genome provides new insights in the design of modern roses.</title>
        <authorList>
            <person name="Bendahmane M."/>
        </authorList>
    </citation>
    <scope>NUCLEOTIDE SEQUENCE [LARGE SCALE GENOMIC DNA]</scope>
    <source>
        <strain evidence="3">cv. Old Blush</strain>
    </source>
</reference>
<keyword evidence="1" id="KW-0732">Signal</keyword>
<protein>
    <submittedName>
        <fullName evidence="2">Uncharacterized protein</fullName>
    </submittedName>
</protein>
<name>A0A2P6PK97_ROSCH</name>
<sequence>MDSDFAVKLISSFWLSDLLVLKCSGLPPRVHGYLNAEENEYEEGVVPEMKFVLTKEDVTETGAPATLLVFNNEVGFSRENMDSICGIFHSTKMEKRQQRLIEENGNFLLDFGMLITLCIYELELCHLINLCFLWLSNVSYRHFYNFWFRRFRCSFMHPSVLD</sequence>
<feature type="chain" id="PRO_5015114929" evidence="1">
    <location>
        <begin position="26"/>
        <end position="162"/>
    </location>
</feature>
<evidence type="ECO:0000313" key="2">
    <source>
        <dbReference type="EMBL" id="PRQ22351.1"/>
    </source>
</evidence>